<evidence type="ECO:0000313" key="3">
    <source>
        <dbReference type="EMBL" id="CCA17446.1"/>
    </source>
</evidence>
<gene>
    <name evidence="3" type="primary">AlNc14C35G3117</name>
    <name evidence="3" type="ORF">ALNC14_035890</name>
</gene>
<proteinExistence type="predicted"/>
<accession>F0W8J1</accession>
<protein>
    <submittedName>
        <fullName evidence="3">AlNc14C35G3117 protein</fullName>
    </submittedName>
</protein>
<keyword evidence="1" id="KW-0238">DNA-binding</keyword>
<dbReference type="SMART" id="SM00674">
    <property type="entry name" value="CENPB"/>
    <property type="match status" value="1"/>
</dbReference>
<dbReference type="EMBL" id="FR824080">
    <property type="protein sequence ID" value="CCA17446.1"/>
    <property type="molecule type" value="Genomic_DNA"/>
</dbReference>
<reference evidence="3" key="2">
    <citation type="submission" date="2011-02" db="EMBL/GenBank/DDBJ databases">
        <authorList>
            <person name="MacLean D."/>
        </authorList>
    </citation>
    <scope>NUCLEOTIDE SEQUENCE</scope>
</reference>
<dbReference type="InterPro" id="IPR006600">
    <property type="entry name" value="HTH_CenpB_DNA-bd_dom"/>
</dbReference>
<dbReference type="GO" id="GO:0003677">
    <property type="term" value="F:DNA binding"/>
    <property type="evidence" value="ECO:0007669"/>
    <property type="project" value="UniProtKB-KW"/>
</dbReference>
<feature type="domain" description="HTH CENPB-type" evidence="2">
    <location>
        <begin position="9"/>
        <end position="83"/>
    </location>
</feature>
<reference evidence="3" key="1">
    <citation type="journal article" date="2011" name="PLoS Biol.">
        <title>Gene gain and loss during evolution of obligate parasitism in the white rust pathogen of Arabidopsis thaliana.</title>
        <authorList>
            <person name="Kemen E."/>
            <person name="Gardiner A."/>
            <person name="Schultz-Larsen T."/>
            <person name="Kemen A.C."/>
            <person name="Balmuth A.L."/>
            <person name="Robert-Seilaniantz A."/>
            <person name="Bailey K."/>
            <person name="Holub E."/>
            <person name="Studholme D.J."/>
            <person name="Maclean D."/>
            <person name="Jones J.D."/>
        </authorList>
    </citation>
    <scope>NUCLEOTIDE SEQUENCE</scope>
</reference>
<dbReference type="Pfam" id="PF03221">
    <property type="entry name" value="HTH_Tnp_Tc5"/>
    <property type="match status" value="1"/>
</dbReference>
<evidence type="ECO:0000259" key="2">
    <source>
        <dbReference type="PROSITE" id="PS51253"/>
    </source>
</evidence>
<organism evidence="3">
    <name type="scientific">Albugo laibachii Nc14</name>
    <dbReference type="NCBI Taxonomy" id="890382"/>
    <lineage>
        <taxon>Eukaryota</taxon>
        <taxon>Sar</taxon>
        <taxon>Stramenopiles</taxon>
        <taxon>Oomycota</taxon>
        <taxon>Peronosporomycetes</taxon>
        <taxon>Albuginales</taxon>
        <taxon>Albuginaceae</taxon>
        <taxon>Albugo</taxon>
    </lineage>
</organism>
<sequence>MEKKGKQKKRSGSPPVLGNALELDVRDWVIGKKRKGFPPTHDILINKGKRMYAALYGLTRDAETIGREWCDRFLKRFPELPIRNAHILKRAHNGVEYDAVVSYFGRCARAIIEENAGPSRIFTLDETGFVLNPKTRKVIAVRDSKNVWS</sequence>
<evidence type="ECO:0000256" key="1">
    <source>
        <dbReference type="ARBA" id="ARBA00023125"/>
    </source>
</evidence>
<dbReference type="HOGENOM" id="CLU_123598_0_0_1"/>
<name>F0W8J1_9STRA</name>
<dbReference type="AlphaFoldDB" id="F0W8J1"/>
<dbReference type="PROSITE" id="PS51253">
    <property type="entry name" value="HTH_CENPB"/>
    <property type="match status" value="1"/>
</dbReference>